<sequence>MPVVLDILRKSQFMGGNFTLDARRIIAALDKAFPPATEPPQSTAGVTGAELGAAEHTKESRS</sequence>
<evidence type="ECO:0000313" key="3">
    <source>
        <dbReference type="Proteomes" id="UP001596137"/>
    </source>
</evidence>
<evidence type="ECO:0000313" key="2">
    <source>
        <dbReference type="EMBL" id="MFC6080994.1"/>
    </source>
</evidence>
<feature type="compositionally biased region" description="Basic and acidic residues" evidence="1">
    <location>
        <begin position="53"/>
        <end position="62"/>
    </location>
</feature>
<dbReference type="EMBL" id="JBHSRF010000007">
    <property type="protein sequence ID" value="MFC6080994.1"/>
    <property type="molecule type" value="Genomic_DNA"/>
</dbReference>
<protein>
    <submittedName>
        <fullName evidence="2">Uncharacterized protein</fullName>
    </submittedName>
</protein>
<accession>A0ABW1NC95</accession>
<comment type="caution">
    <text evidence="2">The sequence shown here is derived from an EMBL/GenBank/DDBJ whole genome shotgun (WGS) entry which is preliminary data.</text>
</comment>
<name>A0ABW1NC95_9ACTN</name>
<dbReference type="RefSeq" id="WP_380748365.1">
    <property type="nucleotide sequence ID" value="NZ_JBHSRF010000007.1"/>
</dbReference>
<feature type="region of interest" description="Disordered" evidence="1">
    <location>
        <begin position="34"/>
        <end position="62"/>
    </location>
</feature>
<reference evidence="3" key="1">
    <citation type="journal article" date="2019" name="Int. J. Syst. Evol. Microbiol.">
        <title>The Global Catalogue of Microorganisms (GCM) 10K type strain sequencing project: providing services to taxonomists for standard genome sequencing and annotation.</title>
        <authorList>
            <consortium name="The Broad Institute Genomics Platform"/>
            <consortium name="The Broad Institute Genome Sequencing Center for Infectious Disease"/>
            <person name="Wu L."/>
            <person name="Ma J."/>
        </authorList>
    </citation>
    <scope>NUCLEOTIDE SEQUENCE [LARGE SCALE GENOMIC DNA]</scope>
    <source>
        <strain evidence="3">JCM 30346</strain>
    </source>
</reference>
<proteinExistence type="predicted"/>
<gene>
    <name evidence="2" type="ORF">ACFP1K_07465</name>
</gene>
<keyword evidence="3" id="KW-1185">Reference proteome</keyword>
<dbReference type="Proteomes" id="UP001596137">
    <property type="component" value="Unassembled WGS sequence"/>
</dbReference>
<evidence type="ECO:0000256" key="1">
    <source>
        <dbReference type="SAM" id="MobiDB-lite"/>
    </source>
</evidence>
<organism evidence="2 3">
    <name type="scientific">Sphaerisporangium aureirubrum</name>
    <dbReference type="NCBI Taxonomy" id="1544736"/>
    <lineage>
        <taxon>Bacteria</taxon>
        <taxon>Bacillati</taxon>
        <taxon>Actinomycetota</taxon>
        <taxon>Actinomycetes</taxon>
        <taxon>Streptosporangiales</taxon>
        <taxon>Streptosporangiaceae</taxon>
        <taxon>Sphaerisporangium</taxon>
    </lineage>
</organism>